<accession>A0AAE0K966</accession>
<keyword evidence="2" id="KW-1185">Reference proteome</keyword>
<gene>
    <name evidence="1" type="ORF">B0T24DRAFT_595490</name>
</gene>
<reference evidence="1" key="2">
    <citation type="submission" date="2023-06" db="EMBL/GenBank/DDBJ databases">
        <authorList>
            <consortium name="Lawrence Berkeley National Laboratory"/>
            <person name="Haridas S."/>
            <person name="Hensen N."/>
            <person name="Bonometti L."/>
            <person name="Westerberg I."/>
            <person name="Brannstrom I.O."/>
            <person name="Guillou S."/>
            <person name="Cros-Aarteil S."/>
            <person name="Calhoun S."/>
            <person name="Kuo A."/>
            <person name="Mondo S."/>
            <person name="Pangilinan J."/>
            <person name="Riley R."/>
            <person name="Labutti K."/>
            <person name="Andreopoulos B."/>
            <person name="Lipzen A."/>
            <person name="Chen C."/>
            <person name="Yanf M."/>
            <person name="Daum C."/>
            <person name="Ng V."/>
            <person name="Clum A."/>
            <person name="Steindorff A."/>
            <person name="Ohm R."/>
            <person name="Martin F."/>
            <person name="Silar P."/>
            <person name="Natvig D."/>
            <person name="Lalanne C."/>
            <person name="Gautier V."/>
            <person name="Ament-Velasquez S.L."/>
            <person name="Kruys A."/>
            <person name="Hutchinson M.I."/>
            <person name="Powell A.J."/>
            <person name="Barry K."/>
            <person name="Miller A.N."/>
            <person name="Grigoriev I.V."/>
            <person name="Debuchy R."/>
            <person name="Gladieux P."/>
            <person name="Thoren M.H."/>
            <person name="Johannesson H."/>
        </authorList>
    </citation>
    <scope>NUCLEOTIDE SEQUENCE</scope>
    <source>
        <strain evidence="1">CBS 958.72</strain>
    </source>
</reference>
<dbReference type="AlphaFoldDB" id="A0AAE0K966"/>
<comment type="caution">
    <text evidence="1">The sequence shown here is derived from an EMBL/GenBank/DDBJ whole genome shotgun (WGS) entry which is preliminary data.</text>
</comment>
<organism evidence="1 2">
    <name type="scientific">Lasiosphaeria ovina</name>
    <dbReference type="NCBI Taxonomy" id="92902"/>
    <lineage>
        <taxon>Eukaryota</taxon>
        <taxon>Fungi</taxon>
        <taxon>Dikarya</taxon>
        <taxon>Ascomycota</taxon>
        <taxon>Pezizomycotina</taxon>
        <taxon>Sordariomycetes</taxon>
        <taxon>Sordariomycetidae</taxon>
        <taxon>Sordariales</taxon>
        <taxon>Lasiosphaeriaceae</taxon>
        <taxon>Lasiosphaeria</taxon>
    </lineage>
</organism>
<evidence type="ECO:0000313" key="2">
    <source>
        <dbReference type="Proteomes" id="UP001287356"/>
    </source>
</evidence>
<reference evidence="1" key="1">
    <citation type="journal article" date="2023" name="Mol. Phylogenet. Evol.">
        <title>Genome-scale phylogeny and comparative genomics of the fungal order Sordariales.</title>
        <authorList>
            <person name="Hensen N."/>
            <person name="Bonometti L."/>
            <person name="Westerberg I."/>
            <person name="Brannstrom I.O."/>
            <person name="Guillou S."/>
            <person name="Cros-Aarteil S."/>
            <person name="Calhoun S."/>
            <person name="Haridas S."/>
            <person name="Kuo A."/>
            <person name="Mondo S."/>
            <person name="Pangilinan J."/>
            <person name="Riley R."/>
            <person name="LaButti K."/>
            <person name="Andreopoulos B."/>
            <person name="Lipzen A."/>
            <person name="Chen C."/>
            <person name="Yan M."/>
            <person name="Daum C."/>
            <person name="Ng V."/>
            <person name="Clum A."/>
            <person name="Steindorff A."/>
            <person name="Ohm R.A."/>
            <person name="Martin F."/>
            <person name="Silar P."/>
            <person name="Natvig D.O."/>
            <person name="Lalanne C."/>
            <person name="Gautier V."/>
            <person name="Ament-Velasquez S.L."/>
            <person name="Kruys A."/>
            <person name="Hutchinson M.I."/>
            <person name="Powell A.J."/>
            <person name="Barry K."/>
            <person name="Miller A.N."/>
            <person name="Grigoriev I.V."/>
            <person name="Debuchy R."/>
            <person name="Gladieux P."/>
            <person name="Hiltunen Thoren M."/>
            <person name="Johannesson H."/>
        </authorList>
    </citation>
    <scope>NUCLEOTIDE SEQUENCE</scope>
    <source>
        <strain evidence="1">CBS 958.72</strain>
    </source>
</reference>
<dbReference type="EMBL" id="JAULSN010000005">
    <property type="protein sequence ID" value="KAK3371735.1"/>
    <property type="molecule type" value="Genomic_DNA"/>
</dbReference>
<sequence>MLDQATAAFALDKQHYEPRPSLNPGLKPLAHTYQRFAALDFHTDAGENETGFCFRVVPATEYFAMSFAFARAVERSRRRGVPFPKLDALARRLLHAQRYHDVEDLVDGMGLSEAWGDECLDLDGPVQTDYIRERNARTATSLVALGLRPALAMLVEMPRVREAWEDIVRGKEKRVDPSFQGVFEAQYRAKGAGDPRDRGECLCNFNHPLGY</sequence>
<evidence type="ECO:0000313" key="1">
    <source>
        <dbReference type="EMBL" id="KAK3371735.1"/>
    </source>
</evidence>
<dbReference type="Proteomes" id="UP001287356">
    <property type="component" value="Unassembled WGS sequence"/>
</dbReference>
<name>A0AAE0K966_9PEZI</name>
<protein>
    <submittedName>
        <fullName evidence="1">Uncharacterized protein</fullName>
    </submittedName>
</protein>
<proteinExistence type="predicted"/>